<accession>A0A976FKR8</accession>
<evidence type="ECO:0000256" key="2">
    <source>
        <dbReference type="ARBA" id="ARBA00012393"/>
    </source>
</evidence>
<comment type="caution">
    <text evidence="14">The sequence shown here is derived from an EMBL/GenBank/DDBJ whole genome shotgun (WGS) entry which is preliminary data.</text>
</comment>
<evidence type="ECO:0000256" key="1">
    <source>
        <dbReference type="ARBA" id="ARBA00004726"/>
    </source>
</evidence>
<keyword evidence="6" id="KW-0548">Nucleotidyltransferase</keyword>
<feature type="domain" description="Phosphoadenosine phosphosulphate reductase" evidence="13">
    <location>
        <begin position="145"/>
        <end position="228"/>
    </location>
</feature>
<keyword evidence="4" id="KW-0288">FMN</keyword>
<evidence type="ECO:0000256" key="7">
    <source>
        <dbReference type="ARBA" id="ARBA00022741"/>
    </source>
</evidence>
<dbReference type="InterPro" id="IPR014729">
    <property type="entry name" value="Rossmann-like_a/b/a_fold"/>
</dbReference>
<dbReference type="Proteomes" id="UP000294530">
    <property type="component" value="Unassembled WGS sequence"/>
</dbReference>
<dbReference type="PANTHER" id="PTHR23293:SF9">
    <property type="entry name" value="FAD SYNTHASE"/>
    <property type="match status" value="1"/>
</dbReference>
<evidence type="ECO:0000256" key="11">
    <source>
        <dbReference type="ARBA" id="ARBA00031871"/>
    </source>
</evidence>
<dbReference type="AlphaFoldDB" id="A0A976FKR8"/>
<dbReference type="GeneID" id="94344726"/>
<keyword evidence="9" id="KW-0067">ATP-binding</keyword>
<evidence type="ECO:0000256" key="3">
    <source>
        <dbReference type="ARBA" id="ARBA00022630"/>
    </source>
</evidence>
<dbReference type="Gene3D" id="3.40.50.620">
    <property type="entry name" value="HUPs"/>
    <property type="match status" value="1"/>
</dbReference>
<evidence type="ECO:0000256" key="12">
    <source>
        <dbReference type="ARBA" id="ARBA00049494"/>
    </source>
</evidence>
<dbReference type="GO" id="GO:0005524">
    <property type="term" value="F:ATP binding"/>
    <property type="evidence" value="ECO:0007669"/>
    <property type="project" value="UniProtKB-KW"/>
</dbReference>
<evidence type="ECO:0000313" key="15">
    <source>
        <dbReference type="Proteomes" id="UP000294530"/>
    </source>
</evidence>
<dbReference type="SUPFAM" id="SSF52402">
    <property type="entry name" value="Adenine nucleotide alpha hydrolases-like"/>
    <property type="match status" value="1"/>
</dbReference>
<organism evidence="14 15">
    <name type="scientific">Bremia lactucae</name>
    <name type="common">Lettuce downy mildew</name>
    <dbReference type="NCBI Taxonomy" id="4779"/>
    <lineage>
        <taxon>Eukaryota</taxon>
        <taxon>Sar</taxon>
        <taxon>Stramenopiles</taxon>
        <taxon>Oomycota</taxon>
        <taxon>Peronosporomycetes</taxon>
        <taxon>Peronosporales</taxon>
        <taxon>Peronosporaceae</taxon>
        <taxon>Bremia</taxon>
    </lineage>
</organism>
<dbReference type="OrthoDB" id="270728at2759"/>
<evidence type="ECO:0000259" key="13">
    <source>
        <dbReference type="Pfam" id="PF01507"/>
    </source>
</evidence>
<sequence length="273" mass="31259">MQSTLLRFDQYFASADAAKQKRVQKALDVLRSAIDIFGLDGVCLSFNGGKDSTVLLHLLRIVLAKRVLEEVQLMHSKKNLASSRTPLVDLLPDDELETRVQAQLQDIPVMYFDSYDQFLEVRAFTEKCTKMYALNCHVYKCSFVEGVKDMINTLKIKGIYMGVRGGDPYTDDMEHFAPSSPGWPPFLRVNPILKWTYADVWSFLRDCSLSYCTLYDHGYTSLGTVFDTVQNPELWRKRNDTREGHYLPAYELKDGNSERCGRQKKAYTASKSD</sequence>
<comment type="pathway">
    <text evidence="1">Cofactor biosynthesis; FAD biosynthesis; FAD from FMN: step 1/1.</text>
</comment>
<comment type="catalytic activity">
    <reaction evidence="12">
        <text>FMN + ATP + H(+) = FAD + diphosphate</text>
        <dbReference type="Rhea" id="RHEA:17237"/>
        <dbReference type="ChEBI" id="CHEBI:15378"/>
        <dbReference type="ChEBI" id="CHEBI:30616"/>
        <dbReference type="ChEBI" id="CHEBI:33019"/>
        <dbReference type="ChEBI" id="CHEBI:57692"/>
        <dbReference type="ChEBI" id="CHEBI:58210"/>
        <dbReference type="EC" id="2.7.7.2"/>
    </reaction>
</comment>
<name>A0A976FKR8_BRELC</name>
<dbReference type="GO" id="GO:0006747">
    <property type="term" value="P:FAD biosynthetic process"/>
    <property type="evidence" value="ECO:0007669"/>
    <property type="project" value="TreeGrafter"/>
</dbReference>
<dbReference type="RefSeq" id="XP_067818106.1">
    <property type="nucleotide sequence ID" value="XM_067959055.1"/>
</dbReference>
<dbReference type="InterPro" id="IPR002500">
    <property type="entry name" value="PAPS_reduct_dom"/>
</dbReference>
<keyword evidence="8" id="KW-0274">FAD</keyword>
<evidence type="ECO:0000256" key="10">
    <source>
        <dbReference type="ARBA" id="ARBA00031145"/>
    </source>
</evidence>
<evidence type="ECO:0000256" key="4">
    <source>
        <dbReference type="ARBA" id="ARBA00022643"/>
    </source>
</evidence>
<gene>
    <name evidence="14" type="ORF">CCR75_000950</name>
</gene>
<evidence type="ECO:0000256" key="5">
    <source>
        <dbReference type="ARBA" id="ARBA00022679"/>
    </source>
</evidence>
<dbReference type="EMBL" id="SHOA02000016">
    <property type="protein sequence ID" value="TDH68607.1"/>
    <property type="molecule type" value="Genomic_DNA"/>
</dbReference>
<dbReference type="Pfam" id="PF01507">
    <property type="entry name" value="PAPS_reduct"/>
    <property type="match status" value="2"/>
</dbReference>
<feature type="domain" description="Phosphoadenosine phosphosulphate reductase" evidence="13">
    <location>
        <begin position="43"/>
        <end position="141"/>
    </location>
</feature>
<dbReference type="GO" id="GO:0003919">
    <property type="term" value="F:FMN adenylyltransferase activity"/>
    <property type="evidence" value="ECO:0007669"/>
    <property type="project" value="UniProtKB-EC"/>
</dbReference>
<keyword evidence="3" id="KW-0285">Flavoprotein</keyword>
<dbReference type="EC" id="2.7.7.2" evidence="2"/>
<proteinExistence type="predicted"/>
<keyword evidence="15" id="KW-1185">Reference proteome</keyword>
<reference evidence="14 15" key="1">
    <citation type="journal article" date="2021" name="Genome Biol.">
        <title>AFLAP: assembly-free linkage analysis pipeline using k-mers from genome sequencing data.</title>
        <authorList>
            <person name="Fletcher K."/>
            <person name="Zhang L."/>
            <person name="Gil J."/>
            <person name="Han R."/>
            <person name="Cavanaugh K."/>
            <person name="Michelmore R."/>
        </authorList>
    </citation>
    <scope>NUCLEOTIDE SEQUENCE [LARGE SCALE GENOMIC DNA]</scope>
    <source>
        <strain evidence="14 15">SF5</strain>
    </source>
</reference>
<keyword evidence="5" id="KW-0808">Transferase</keyword>
<dbReference type="CDD" id="cd23948">
    <property type="entry name" value="FAD_synthase"/>
    <property type="match status" value="1"/>
</dbReference>
<evidence type="ECO:0000313" key="14">
    <source>
        <dbReference type="EMBL" id="TDH68607.1"/>
    </source>
</evidence>
<evidence type="ECO:0000256" key="6">
    <source>
        <dbReference type="ARBA" id="ARBA00022695"/>
    </source>
</evidence>
<evidence type="ECO:0000256" key="9">
    <source>
        <dbReference type="ARBA" id="ARBA00022840"/>
    </source>
</evidence>
<evidence type="ECO:0000256" key="8">
    <source>
        <dbReference type="ARBA" id="ARBA00022827"/>
    </source>
</evidence>
<protein>
    <recommendedName>
        <fullName evidence="2">FAD synthase</fullName>
        <ecNumber evidence="2">2.7.7.2</ecNumber>
    </recommendedName>
    <alternativeName>
        <fullName evidence="10">FAD pyrophosphorylase</fullName>
    </alternativeName>
    <alternativeName>
        <fullName evidence="11">FMN adenylyltransferase</fullName>
    </alternativeName>
</protein>
<keyword evidence="7" id="KW-0547">Nucleotide-binding</keyword>
<dbReference type="PANTHER" id="PTHR23293">
    <property type="entry name" value="FAD SYNTHETASE-RELATED FMN ADENYLYLTRANSFERASE"/>
    <property type="match status" value="1"/>
</dbReference>
<dbReference type="KEGG" id="blac:94344726"/>